<gene>
    <name evidence="1" type="ORF">NTJ_02969</name>
</gene>
<sequence length="96" mass="10895">MYTGWTKDEKRCRGNCRYEKANKTAHRLRGVKFDQMIVNNKIDIGSACLCRSWLKMSIRSNTSPHGIKDHVMAGTDNAQGHRYAEEVIRIDLGPSG</sequence>
<dbReference type="Proteomes" id="UP001307889">
    <property type="component" value="Chromosome 2"/>
</dbReference>
<dbReference type="EMBL" id="AP028910">
    <property type="protein sequence ID" value="BES90159.1"/>
    <property type="molecule type" value="Genomic_DNA"/>
</dbReference>
<reference evidence="1 2" key="1">
    <citation type="submission" date="2023-09" db="EMBL/GenBank/DDBJ databases">
        <title>Nesidiocoris tenuis whole genome shotgun sequence.</title>
        <authorList>
            <person name="Shibata T."/>
            <person name="Shimoda M."/>
            <person name="Kobayashi T."/>
            <person name="Uehara T."/>
        </authorList>
    </citation>
    <scope>NUCLEOTIDE SEQUENCE [LARGE SCALE GENOMIC DNA]</scope>
    <source>
        <strain evidence="1 2">Japan</strain>
    </source>
</reference>
<name>A0ABN7AD08_9HEMI</name>
<evidence type="ECO:0000313" key="1">
    <source>
        <dbReference type="EMBL" id="BES90159.1"/>
    </source>
</evidence>
<keyword evidence="2" id="KW-1185">Reference proteome</keyword>
<protein>
    <submittedName>
        <fullName evidence="1">Uncharacterized protein</fullName>
    </submittedName>
</protein>
<organism evidence="1 2">
    <name type="scientific">Nesidiocoris tenuis</name>
    <dbReference type="NCBI Taxonomy" id="355587"/>
    <lineage>
        <taxon>Eukaryota</taxon>
        <taxon>Metazoa</taxon>
        <taxon>Ecdysozoa</taxon>
        <taxon>Arthropoda</taxon>
        <taxon>Hexapoda</taxon>
        <taxon>Insecta</taxon>
        <taxon>Pterygota</taxon>
        <taxon>Neoptera</taxon>
        <taxon>Paraneoptera</taxon>
        <taxon>Hemiptera</taxon>
        <taxon>Heteroptera</taxon>
        <taxon>Panheteroptera</taxon>
        <taxon>Cimicomorpha</taxon>
        <taxon>Miridae</taxon>
        <taxon>Dicyphina</taxon>
        <taxon>Nesidiocoris</taxon>
    </lineage>
</organism>
<proteinExistence type="predicted"/>
<evidence type="ECO:0000313" key="2">
    <source>
        <dbReference type="Proteomes" id="UP001307889"/>
    </source>
</evidence>
<accession>A0ABN7AD08</accession>